<dbReference type="InterPro" id="IPR039426">
    <property type="entry name" value="TonB-dep_rcpt-like"/>
</dbReference>
<feature type="domain" description="TonB-dependent receptor plug" evidence="14">
    <location>
        <begin position="135"/>
        <end position="241"/>
    </location>
</feature>
<keyword evidence="9 11" id="KW-0472">Membrane</keyword>
<keyword evidence="13" id="KW-0732">Signal</keyword>
<evidence type="ECO:0000256" key="12">
    <source>
        <dbReference type="SAM" id="MobiDB-lite"/>
    </source>
</evidence>
<feature type="chain" id="PRO_5024992717" evidence="13">
    <location>
        <begin position="38"/>
        <end position="827"/>
    </location>
</feature>
<dbReference type="Gene3D" id="2.170.130.10">
    <property type="entry name" value="TonB-dependent receptor, plug domain"/>
    <property type="match status" value="1"/>
</dbReference>
<dbReference type="OrthoDB" id="99480at2"/>
<dbReference type="Proteomes" id="UP000325755">
    <property type="component" value="Chromosome"/>
</dbReference>
<evidence type="ECO:0000256" key="5">
    <source>
        <dbReference type="ARBA" id="ARBA00022692"/>
    </source>
</evidence>
<evidence type="ECO:0000256" key="9">
    <source>
        <dbReference type="ARBA" id="ARBA00023136"/>
    </source>
</evidence>
<feature type="region of interest" description="Disordered" evidence="12">
    <location>
        <begin position="41"/>
        <end position="107"/>
    </location>
</feature>
<feature type="compositionally biased region" description="Polar residues" evidence="12">
    <location>
        <begin position="89"/>
        <end position="98"/>
    </location>
</feature>
<feature type="compositionally biased region" description="Low complexity" evidence="12">
    <location>
        <begin position="41"/>
        <end position="58"/>
    </location>
</feature>
<keyword evidence="15" id="KW-0675">Receptor</keyword>
<keyword evidence="7" id="KW-0406">Ion transport</keyword>
<evidence type="ECO:0000256" key="8">
    <source>
        <dbReference type="ARBA" id="ARBA00023077"/>
    </source>
</evidence>
<comment type="subcellular location">
    <subcellularLocation>
        <location evidence="1 11">Cell outer membrane</location>
        <topology evidence="1 11">Multi-pass membrane protein</topology>
    </subcellularLocation>
</comment>
<evidence type="ECO:0000313" key="15">
    <source>
        <dbReference type="EMBL" id="QFY43094.1"/>
    </source>
</evidence>
<dbReference type="EMBL" id="CP044205">
    <property type="protein sequence ID" value="QFY43094.1"/>
    <property type="molecule type" value="Genomic_DNA"/>
</dbReference>
<keyword evidence="3 11" id="KW-1134">Transmembrane beta strand</keyword>
<evidence type="ECO:0000256" key="10">
    <source>
        <dbReference type="ARBA" id="ARBA00023237"/>
    </source>
</evidence>
<evidence type="ECO:0000256" key="3">
    <source>
        <dbReference type="ARBA" id="ARBA00022452"/>
    </source>
</evidence>
<dbReference type="SUPFAM" id="SSF56935">
    <property type="entry name" value="Porins"/>
    <property type="match status" value="1"/>
</dbReference>
<evidence type="ECO:0000256" key="7">
    <source>
        <dbReference type="ARBA" id="ARBA00023065"/>
    </source>
</evidence>
<dbReference type="Gene3D" id="2.40.170.20">
    <property type="entry name" value="TonB-dependent receptor, beta-barrel domain"/>
    <property type="match status" value="1"/>
</dbReference>
<keyword evidence="2 11" id="KW-0813">Transport</keyword>
<evidence type="ECO:0000256" key="13">
    <source>
        <dbReference type="SAM" id="SignalP"/>
    </source>
</evidence>
<evidence type="ECO:0000313" key="16">
    <source>
        <dbReference type="Proteomes" id="UP000325755"/>
    </source>
</evidence>
<dbReference type="KEGG" id="mmob:F6R98_11070"/>
<dbReference type="PANTHER" id="PTHR32552">
    <property type="entry name" value="FERRICHROME IRON RECEPTOR-RELATED"/>
    <property type="match status" value="1"/>
</dbReference>
<dbReference type="GO" id="GO:0006826">
    <property type="term" value="P:iron ion transport"/>
    <property type="evidence" value="ECO:0007669"/>
    <property type="project" value="UniProtKB-KW"/>
</dbReference>
<dbReference type="PROSITE" id="PS52016">
    <property type="entry name" value="TONB_DEPENDENT_REC_3"/>
    <property type="match status" value="1"/>
</dbReference>
<evidence type="ECO:0000256" key="11">
    <source>
        <dbReference type="PROSITE-ProRule" id="PRU01360"/>
    </source>
</evidence>
<proteinExistence type="inferred from homology"/>
<feature type="signal peptide" evidence="13">
    <location>
        <begin position="1"/>
        <end position="37"/>
    </location>
</feature>
<sequence length="827" mass="90511">MKTTPILIAGRSRKLSAFKYAPLTTGLIFCVFLEATAAETQTATDTPPVSSGSVSPNPDSDKSRSSIEQNPAARPRALNTGNGPEATAEQDSPVSANTVPDKPMGLQSLDTVSVKGRADIQGRANDLTGIASSASQGEVSNDDIKYRPTSRTGEIIEVVPGMISTQHSGTGKANQYFLRGFNLDHGTDFTTWVDGIPMNLRSNAHGQGYMDLNSLIPEMVEKIEFGKGPYYADQGDFSSAGYARMTTKNKVTGFNNDSDYGYAKFEGGMFDYYRALFANSNPVGIGDLLYALEYTGYNGPWTVSENSNKYNGMLKYSFGEQDWRVAFNGKAYYSHWVATNQIPLAGLGQSLSPTCCDINGANGVGGDGRYGSMNPTDGGVTNRYSGSVNAWSRGDNYKNEMNLYALYYNLDLFSDFTYFSANPIQGDQVHQQERRVQAGGNAEQTWLHKLYGFDMENKLGVQLRYDGIRNLGVSNTYNQQPVANNSYLPPSLYNVDETSLWVYAQNETRWTDKVRSIVSGRSDTFWFNVQSITPGFQYNAQNSGTTAATALSPKFNLIFGPWAETEAFINSGYSYHSNDARGTVIHYNPDGTAATPVTPLSWSRGAETGIRTQYIPHLNTTLAVWYLQMSGELVFEGDTGTTAETGGTNRYGVEWTNYYKPLDWLTLDADFAFTSSRYQSLQDPGCVAGTTNIPANGCGSGYSVPNAVGRVITAGAQIDLPEGYFASLRLRSFGQDALNNNATAWLGNTNIVNFGAGWHNERVKIEVDIFNLLNSQANDIAYWYQYGLCNTFSNNNQCAGGNVTQYNGATFHPIQPRMVRAGITVNF</sequence>
<keyword evidence="8" id="KW-0798">TonB box</keyword>
<dbReference type="PANTHER" id="PTHR32552:SF81">
    <property type="entry name" value="TONB-DEPENDENT OUTER MEMBRANE RECEPTOR"/>
    <property type="match status" value="1"/>
</dbReference>
<dbReference type="AlphaFoldDB" id="A0A5Q0BLJ6"/>
<dbReference type="GO" id="GO:0009279">
    <property type="term" value="C:cell outer membrane"/>
    <property type="evidence" value="ECO:0007669"/>
    <property type="project" value="UniProtKB-SubCell"/>
</dbReference>
<name>A0A5Q0BLJ6_9GAMM</name>
<reference evidence="15 16" key="1">
    <citation type="submission" date="2019-09" db="EMBL/GenBank/DDBJ databases">
        <title>Ecophysiology of the spiral-shaped methanotroph Methylospira mobilis as revealed by the complete genome sequence.</title>
        <authorList>
            <person name="Oshkin I.Y."/>
            <person name="Dedysh S.N."/>
            <person name="Miroshnikov K."/>
            <person name="Danilova O.V."/>
            <person name="Hakobyan A."/>
            <person name="Liesack W."/>
        </authorList>
    </citation>
    <scope>NUCLEOTIDE SEQUENCE [LARGE SCALE GENOMIC DNA]</scope>
    <source>
        <strain evidence="15 16">Shm1</strain>
    </source>
</reference>
<comment type="similarity">
    <text evidence="11">Belongs to the TonB-dependent receptor family.</text>
</comment>
<evidence type="ECO:0000256" key="4">
    <source>
        <dbReference type="ARBA" id="ARBA00022496"/>
    </source>
</evidence>
<keyword evidence="10 11" id="KW-0998">Cell outer membrane</keyword>
<gene>
    <name evidence="15" type="ORF">F6R98_11070</name>
</gene>
<dbReference type="Pfam" id="PF07715">
    <property type="entry name" value="Plug"/>
    <property type="match status" value="1"/>
</dbReference>
<evidence type="ECO:0000256" key="6">
    <source>
        <dbReference type="ARBA" id="ARBA00023004"/>
    </source>
</evidence>
<dbReference type="InterPro" id="IPR012910">
    <property type="entry name" value="Plug_dom"/>
</dbReference>
<dbReference type="InterPro" id="IPR036942">
    <property type="entry name" value="Beta-barrel_TonB_sf"/>
</dbReference>
<keyword evidence="6" id="KW-0408">Iron</keyword>
<keyword evidence="16" id="KW-1185">Reference proteome</keyword>
<keyword evidence="5 11" id="KW-0812">Transmembrane</keyword>
<dbReference type="InParanoid" id="A0A5Q0BLJ6"/>
<dbReference type="RefSeq" id="WP_153249078.1">
    <property type="nucleotide sequence ID" value="NZ_CP044205.1"/>
</dbReference>
<protein>
    <submittedName>
        <fullName evidence="15">TonB-dependent receptor plug domain-containing protein</fullName>
    </submittedName>
</protein>
<dbReference type="InterPro" id="IPR037066">
    <property type="entry name" value="Plug_dom_sf"/>
</dbReference>
<keyword evidence="4" id="KW-0410">Iron transport</keyword>
<evidence type="ECO:0000259" key="14">
    <source>
        <dbReference type="Pfam" id="PF07715"/>
    </source>
</evidence>
<evidence type="ECO:0000256" key="2">
    <source>
        <dbReference type="ARBA" id="ARBA00022448"/>
    </source>
</evidence>
<organism evidence="15 16">
    <name type="scientific">Candidatus Methylospira mobilis</name>
    <dbReference type="NCBI Taxonomy" id="1808979"/>
    <lineage>
        <taxon>Bacteria</taxon>
        <taxon>Pseudomonadati</taxon>
        <taxon>Pseudomonadota</taxon>
        <taxon>Gammaproteobacteria</taxon>
        <taxon>Methylococcales</taxon>
        <taxon>Methylococcaceae</taxon>
        <taxon>Candidatus Methylospira</taxon>
    </lineage>
</organism>
<evidence type="ECO:0000256" key="1">
    <source>
        <dbReference type="ARBA" id="ARBA00004571"/>
    </source>
</evidence>
<accession>A0A5Q0BLJ6</accession>